<dbReference type="InterPro" id="IPR008663">
    <property type="entry name" value="LECT2"/>
</dbReference>
<protein>
    <recommendedName>
        <fullName evidence="6">Leukocyte cell-derived chemotaxin-2</fullName>
    </recommendedName>
</protein>
<proteinExistence type="inferred from homology"/>
<dbReference type="Pfam" id="PF01551">
    <property type="entry name" value="Peptidase_M23"/>
    <property type="match status" value="1"/>
</dbReference>
<evidence type="ECO:0000313" key="10">
    <source>
        <dbReference type="Proteomes" id="UP000558488"/>
    </source>
</evidence>
<keyword evidence="4" id="KW-1015">Disulfide bond</keyword>
<evidence type="ECO:0000256" key="7">
    <source>
        <dbReference type="SAM" id="SignalP"/>
    </source>
</evidence>
<evidence type="ECO:0000313" key="9">
    <source>
        <dbReference type="EMBL" id="KAF6346776.1"/>
    </source>
</evidence>
<evidence type="ECO:0000256" key="5">
    <source>
        <dbReference type="ARBA" id="ARBA00024361"/>
    </source>
</evidence>
<evidence type="ECO:0000259" key="8">
    <source>
        <dbReference type="Pfam" id="PF01551"/>
    </source>
</evidence>
<comment type="caution">
    <text evidence="9">The sequence shown here is derived from an EMBL/GenBank/DDBJ whole genome shotgun (WGS) entry which is preliminary data.</text>
</comment>
<dbReference type="AlphaFoldDB" id="A0A7J7XBK9"/>
<feature type="domain" description="M23ase beta-sheet core" evidence="8">
    <location>
        <begin position="52"/>
        <end position="144"/>
    </location>
</feature>
<evidence type="ECO:0000256" key="4">
    <source>
        <dbReference type="ARBA" id="ARBA00023157"/>
    </source>
</evidence>
<gene>
    <name evidence="9" type="ORF">mPipKuh1_007507</name>
</gene>
<accession>A0A7J7XBK9</accession>
<comment type="similarity">
    <text evidence="5">Belongs to the LECT2/MIM-1 family.</text>
</comment>
<keyword evidence="10" id="KW-1185">Reference proteome</keyword>
<keyword evidence="1" id="KW-0479">Metal-binding</keyword>
<dbReference type="InterPro" id="IPR011055">
    <property type="entry name" value="Dup_hybrid_motif"/>
</dbReference>
<dbReference type="InterPro" id="IPR016047">
    <property type="entry name" value="M23ase_b-sheet_dom"/>
</dbReference>
<name>A0A7J7XBK9_PIPKU</name>
<dbReference type="GO" id="GO:0046872">
    <property type="term" value="F:metal ion binding"/>
    <property type="evidence" value="ECO:0007669"/>
    <property type="project" value="UniProtKB-KW"/>
</dbReference>
<evidence type="ECO:0000256" key="1">
    <source>
        <dbReference type="ARBA" id="ARBA00022723"/>
    </source>
</evidence>
<sequence length="151" mass="16401">MFSSGLLLLAALISPVLAGQWANLCAGRSSNGIRTRDGYGQGHYGASRNGRPHQGVDVLCSDGSTVYAPFSGRIVRQAKPYRKNNAINDGVQISGGGFCVKMFYIKPIRYSGNINKGDELGILLPMQRVYPGIQSHLHIENCDKSNPTKYL</sequence>
<evidence type="ECO:0000256" key="6">
    <source>
        <dbReference type="ARBA" id="ARBA00068041"/>
    </source>
</evidence>
<keyword evidence="2 7" id="KW-0732">Signal</keyword>
<dbReference type="FunFam" id="2.70.70.10:FF:000011">
    <property type="entry name" value="Leukocyte cell-derived chemotaxin-2"/>
    <property type="match status" value="1"/>
</dbReference>
<dbReference type="Proteomes" id="UP000558488">
    <property type="component" value="Unassembled WGS sequence"/>
</dbReference>
<feature type="chain" id="PRO_5029609291" description="Leukocyte cell-derived chemotaxin-2" evidence="7">
    <location>
        <begin position="19"/>
        <end position="151"/>
    </location>
</feature>
<dbReference type="SUPFAM" id="SSF51261">
    <property type="entry name" value="Duplicated hybrid motif"/>
    <property type="match status" value="1"/>
</dbReference>
<dbReference type="PANTHER" id="PTHR11329:SF0">
    <property type="entry name" value="LEUKOCYTE CELL-DERIVED CHEMOTAXIN-2"/>
    <property type="match status" value="1"/>
</dbReference>
<keyword evidence="3" id="KW-0862">Zinc</keyword>
<feature type="signal peptide" evidence="7">
    <location>
        <begin position="1"/>
        <end position="18"/>
    </location>
</feature>
<evidence type="ECO:0000256" key="2">
    <source>
        <dbReference type="ARBA" id="ARBA00022729"/>
    </source>
</evidence>
<dbReference type="EMBL" id="JACAGB010000008">
    <property type="protein sequence ID" value="KAF6346776.1"/>
    <property type="molecule type" value="Genomic_DNA"/>
</dbReference>
<evidence type="ECO:0000256" key="3">
    <source>
        <dbReference type="ARBA" id="ARBA00022833"/>
    </source>
</evidence>
<dbReference type="PANTHER" id="PTHR11329">
    <property type="entry name" value="LEUKOCYTE CELL-DERIVED CHEMOTAXIN 2"/>
    <property type="match status" value="1"/>
</dbReference>
<dbReference type="Gene3D" id="2.70.70.10">
    <property type="entry name" value="Glucose Permease (Domain IIA)"/>
    <property type="match status" value="1"/>
</dbReference>
<reference evidence="9 10" key="1">
    <citation type="journal article" date="2020" name="Nature">
        <title>Six reference-quality genomes reveal evolution of bat adaptations.</title>
        <authorList>
            <person name="Jebb D."/>
            <person name="Huang Z."/>
            <person name="Pippel M."/>
            <person name="Hughes G.M."/>
            <person name="Lavrichenko K."/>
            <person name="Devanna P."/>
            <person name="Winkler S."/>
            <person name="Jermiin L.S."/>
            <person name="Skirmuntt E.C."/>
            <person name="Katzourakis A."/>
            <person name="Burkitt-Gray L."/>
            <person name="Ray D.A."/>
            <person name="Sullivan K.A.M."/>
            <person name="Roscito J.G."/>
            <person name="Kirilenko B.M."/>
            <person name="Davalos L.M."/>
            <person name="Corthals A.P."/>
            <person name="Power M.L."/>
            <person name="Jones G."/>
            <person name="Ransome R.D."/>
            <person name="Dechmann D.K.N."/>
            <person name="Locatelli A.G."/>
            <person name="Puechmaille S.J."/>
            <person name="Fedrigo O."/>
            <person name="Jarvis E.D."/>
            <person name="Hiller M."/>
            <person name="Vernes S.C."/>
            <person name="Myers E.W."/>
            <person name="Teeling E.C."/>
        </authorList>
    </citation>
    <scope>NUCLEOTIDE SEQUENCE [LARGE SCALE GENOMIC DNA]</scope>
    <source>
        <strain evidence="9">MPipKuh1</strain>
        <tissue evidence="9">Flight muscle</tissue>
    </source>
</reference>
<organism evidence="9 10">
    <name type="scientific">Pipistrellus kuhlii</name>
    <name type="common">Kuhl's pipistrelle</name>
    <dbReference type="NCBI Taxonomy" id="59472"/>
    <lineage>
        <taxon>Eukaryota</taxon>
        <taxon>Metazoa</taxon>
        <taxon>Chordata</taxon>
        <taxon>Craniata</taxon>
        <taxon>Vertebrata</taxon>
        <taxon>Euteleostomi</taxon>
        <taxon>Mammalia</taxon>
        <taxon>Eutheria</taxon>
        <taxon>Laurasiatheria</taxon>
        <taxon>Chiroptera</taxon>
        <taxon>Yangochiroptera</taxon>
        <taxon>Vespertilionidae</taxon>
        <taxon>Pipistrellus</taxon>
    </lineage>
</organism>